<evidence type="ECO:0000313" key="5">
    <source>
        <dbReference type="EMBL" id="MEO9246794.1"/>
    </source>
</evidence>
<keyword evidence="1" id="KW-0805">Transcription regulation</keyword>
<feature type="domain" description="RNA polymerase sigma-70 region 2" evidence="4">
    <location>
        <begin position="35"/>
        <end position="87"/>
    </location>
</feature>
<evidence type="ECO:0000256" key="1">
    <source>
        <dbReference type="ARBA" id="ARBA00023015"/>
    </source>
</evidence>
<dbReference type="SUPFAM" id="SSF88946">
    <property type="entry name" value="Sigma2 domain of RNA polymerase sigma factors"/>
    <property type="match status" value="1"/>
</dbReference>
<dbReference type="PANTHER" id="PTHR43133">
    <property type="entry name" value="RNA POLYMERASE ECF-TYPE SIGMA FACTO"/>
    <property type="match status" value="1"/>
</dbReference>
<evidence type="ECO:0000256" key="2">
    <source>
        <dbReference type="ARBA" id="ARBA00023082"/>
    </source>
</evidence>
<keyword evidence="6" id="KW-1185">Reference proteome</keyword>
<comment type="caution">
    <text evidence="5">The sequence shown here is derived from an EMBL/GenBank/DDBJ whole genome shotgun (WGS) entry which is preliminary data.</text>
</comment>
<evidence type="ECO:0000259" key="4">
    <source>
        <dbReference type="Pfam" id="PF04542"/>
    </source>
</evidence>
<name>A0ABV0IF45_9MICC</name>
<keyword evidence="3" id="KW-0804">Transcription</keyword>
<proteinExistence type="predicted"/>
<dbReference type="InterPro" id="IPR013325">
    <property type="entry name" value="RNA_pol_sigma_r2"/>
</dbReference>
<reference evidence="5 6" key="1">
    <citation type="submission" date="2024-05" db="EMBL/GenBank/DDBJ databases">
        <authorList>
            <person name="Yi C."/>
        </authorList>
    </citation>
    <scope>NUCLEOTIDE SEQUENCE [LARGE SCALE GENOMIC DNA]</scope>
    <source>
        <strain evidence="5 6">XS13</strain>
    </source>
</reference>
<evidence type="ECO:0000313" key="6">
    <source>
        <dbReference type="Proteomes" id="UP001484097"/>
    </source>
</evidence>
<dbReference type="Gene3D" id="1.10.1740.10">
    <property type="match status" value="1"/>
</dbReference>
<sequence length="280" mass="30412">MGNQLERETAVLDGEELAAAVARVRPVIVSQLGDMGTSADVEDVAQATWESAWSARHRFDPVQGSLHAWVVTIARRRAIDRVRSRQRDIVLQGQAEQLAEGRVQSAITLTAPDHSEATVNALAAQQRVGKVLGVVEQVMQNREATSRALALVLVFGDDVELAARGLGVSAEVLRQSRREMIRCCQVVTRAQQAAATGAPVTMRTLIECLPADGESGDWARQMALACAQAGGRFEAVTVGHVMDVTGFSRNTARQYLAETRHLLQVAMTVLTEDRHDEAVR</sequence>
<dbReference type="Pfam" id="PF04542">
    <property type="entry name" value="Sigma70_r2"/>
    <property type="match status" value="1"/>
</dbReference>
<dbReference type="InterPro" id="IPR007627">
    <property type="entry name" value="RNA_pol_sigma70_r2"/>
</dbReference>
<dbReference type="Proteomes" id="UP001484097">
    <property type="component" value="Unassembled WGS sequence"/>
</dbReference>
<keyword evidence="2" id="KW-0731">Sigma factor</keyword>
<dbReference type="EMBL" id="JBDXMX010000001">
    <property type="protein sequence ID" value="MEO9246794.1"/>
    <property type="molecule type" value="Genomic_DNA"/>
</dbReference>
<dbReference type="PANTHER" id="PTHR43133:SF62">
    <property type="entry name" value="RNA POLYMERASE SIGMA FACTOR SIGZ"/>
    <property type="match status" value="1"/>
</dbReference>
<dbReference type="InterPro" id="IPR039425">
    <property type="entry name" value="RNA_pol_sigma-70-like"/>
</dbReference>
<dbReference type="RefSeq" id="WP_347919045.1">
    <property type="nucleotide sequence ID" value="NZ_JBDXMX010000001.1"/>
</dbReference>
<evidence type="ECO:0000256" key="3">
    <source>
        <dbReference type="ARBA" id="ARBA00023163"/>
    </source>
</evidence>
<gene>
    <name evidence="5" type="ORF">ABDK96_03780</name>
</gene>
<accession>A0ABV0IF45</accession>
<protein>
    <submittedName>
        <fullName evidence="5">Sigma factor</fullName>
    </submittedName>
</protein>
<organism evidence="5 6">
    <name type="scientific">Citricoccus nitrophenolicus</name>
    <dbReference type="NCBI Taxonomy" id="863575"/>
    <lineage>
        <taxon>Bacteria</taxon>
        <taxon>Bacillati</taxon>
        <taxon>Actinomycetota</taxon>
        <taxon>Actinomycetes</taxon>
        <taxon>Micrococcales</taxon>
        <taxon>Micrococcaceae</taxon>
        <taxon>Citricoccus</taxon>
    </lineage>
</organism>